<dbReference type="PANTHER" id="PTHR16222">
    <property type="entry name" value="ADP-RIBOSYLGLYCOHYDROLASE"/>
    <property type="match status" value="1"/>
</dbReference>
<feature type="binding site" evidence="1">
    <location>
        <position position="274"/>
    </location>
    <ligand>
        <name>Mg(2+)</name>
        <dbReference type="ChEBI" id="CHEBI:18420"/>
        <label>1</label>
    </ligand>
</feature>
<feature type="binding site" evidence="1">
    <location>
        <position position="272"/>
    </location>
    <ligand>
        <name>Mg(2+)</name>
        <dbReference type="ChEBI" id="CHEBI:18420"/>
        <label>1</label>
    </ligand>
</feature>
<dbReference type="Gene3D" id="1.10.4080.10">
    <property type="entry name" value="ADP-ribosylation/Crystallin J1"/>
    <property type="match status" value="1"/>
</dbReference>
<dbReference type="EMBL" id="BONQ01000084">
    <property type="protein sequence ID" value="GIG47630.1"/>
    <property type="molecule type" value="Genomic_DNA"/>
</dbReference>
<evidence type="ECO:0000313" key="2">
    <source>
        <dbReference type="EMBL" id="GIG47630.1"/>
    </source>
</evidence>
<feature type="binding site" evidence="1">
    <location>
        <position position="275"/>
    </location>
    <ligand>
        <name>Mg(2+)</name>
        <dbReference type="ChEBI" id="CHEBI:18420"/>
        <label>1</label>
    </ligand>
</feature>
<dbReference type="SUPFAM" id="SSF101478">
    <property type="entry name" value="ADP-ribosylglycohydrolase"/>
    <property type="match status" value="1"/>
</dbReference>
<keyword evidence="3" id="KW-1185">Reference proteome</keyword>
<comment type="cofactor">
    <cofactor evidence="1">
        <name>Mg(2+)</name>
        <dbReference type="ChEBI" id="CHEBI:18420"/>
    </cofactor>
    <text evidence="1">Binds 2 magnesium ions per subunit.</text>
</comment>
<keyword evidence="1" id="KW-0460">Magnesium</keyword>
<dbReference type="Proteomes" id="UP000660611">
    <property type="component" value="Unassembled WGS sequence"/>
</dbReference>
<dbReference type="GO" id="GO:0016787">
    <property type="term" value="F:hydrolase activity"/>
    <property type="evidence" value="ECO:0007669"/>
    <property type="project" value="UniProtKB-KW"/>
</dbReference>
<dbReference type="InterPro" id="IPR005502">
    <property type="entry name" value="Ribosyl_crysJ1"/>
</dbReference>
<dbReference type="GO" id="GO:0046872">
    <property type="term" value="F:metal ion binding"/>
    <property type="evidence" value="ECO:0007669"/>
    <property type="project" value="UniProtKB-KW"/>
</dbReference>
<reference evidence="2" key="1">
    <citation type="submission" date="2021-01" db="EMBL/GenBank/DDBJ databases">
        <title>Whole genome shotgun sequence of Dactylosporangium siamense NBRC 106093.</title>
        <authorList>
            <person name="Komaki H."/>
            <person name="Tamura T."/>
        </authorList>
    </citation>
    <scope>NUCLEOTIDE SEQUENCE</scope>
    <source>
        <strain evidence="2">NBRC 106093</strain>
    </source>
</reference>
<keyword evidence="1" id="KW-0479">Metal-binding</keyword>
<dbReference type="AlphaFoldDB" id="A0A919PSG5"/>
<dbReference type="InterPro" id="IPR036705">
    <property type="entry name" value="Ribosyl_crysJ1_sf"/>
</dbReference>
<dbReference type="PANTHER" id="PTHR16222:SF12">
    <property type="entry name" value="ADP-RIBOSYLGLYCOHYDROLASE-RELATED"/>
    <property type="match status" value="1"/>
</dbReference>
<dbReference type="RefSeq" id="WP_203849359.1">
    <property type="nucleotide sequence ID" value="NZ_BAAAVW010000019.1"/>
</dbReference>
<evidence type="ECO:0000313" key="3">
    <source>
        <dbReference type="Proteomes" id="UP000660611"/>
    </source>
</evidence>
<name>A0A919PSG5_9ACTN</name>
<keyword evidence="2" id="KW-0378">Hydrolase</keyword>
<dbReference type="Pfam" id="PF03747">
    <property type="entry name" value="ADP_ribosyl_GH"/>
    <property type="match status" value="1"/>
</dbReference>
<sequence length="316" mass="33371">MSSTSRDPQVSFPTGIDYFRQVDLRAAVDSLTGLSVGDALGAPFEMHPPFEDGAVFAPPPAPWRWTDDTEMACTLFEGLRRDGRVDQSWLATAFAQRWSADRGYGRGSVSLLSSIRDGVPWQTAAGALFSGRGSSGNGAAMRVAPLGAFFADDPDVAVRQAALSAEVTHRHPEGVSGAVAVALASSLTARHTPRESLLRMVLNQLPPSDVRDGIGRAVRMSEKSDPRDVAADLGNGSHALAQDTVPFALWVAATHLDDYPSAMAACVQAGGDTDSMCAITGGIIAAHTGIGDDATRGTIGVPPQWIEHREPLPTWI</sequence>
<proteinExistence type="predicted"/>
<feature type="binding site" evidence="1">
    <location>
        <position position="66"/>
    </location>
    <ligand>
        <name>Mg(2+)</name>
        <dbReference type="ChEBI" id="CHEBI:18420"/>
        <label>1</label>
    </ligand>
</feature>
<evidence type="ECO:0000256" key="1">
    <source>
        <dbReference type="PIRSR" id="PIRSR605502-1"/>
    </source>
</evidence>
<protein>
    <submittedName>
        <fullName evidence="2">Hydrolase</fullName>
    </submittedName>
</protein>
<feature type="binding site" evidence="1">
    <location>
        <position position="68"/>
    </location>
    <ligand>
        <name>Mg(2+)</name>
        <dbReference type="ChEBI" id="CHEBI:18420"/>
        <label>1</label>
    </ligand>
</feature>
<dbReference type="InterPro" id="IPR050792">
    <property type="entry name" value="ADP-ribosylglycohydrolase"/>
</dbReference>
<comment type="caution">
    <text evidence="2">The sequence shown here is derived from an EMBL/GenBank/DDBJ whole genome shotgun (WGS) entry which is preliminary data.</text>
</comment>
<accession>A0A919PSG5</accession>
<gene>
    <name evidence="2" type="ORF">Dsi01nite_056710</name>
</gene>
<organism evidence="2 3">
    <name type="scientific">Dactylosporangium siamense</name>
    <dbReference type="NCBI Taxonomy" id="685454"/>
    <lineage>
        <taxon>Bacteria</taxon>
        <taxon>Bacillati</taxon>
        <taxon>Actinomycetota</taxon>
        <taxon>Actinomycetes</taxon>
        <taxon>Micromonosporales</taxon>
        <taxon>Micromonosporaceae</taxon>
        <taxon>Dactylosporangium</taxon>
    </lineage>
</organism>
<feature type="binding site" evidence="1">
    <location>
        <position position="67"/>
    </location>
    <ligand>
        <name>Mg(2+)</name>
        <dbReference type="ChEBI" id="CHEBI:18420"/>
        <label>1</label>
    </ligand>
</feature>